<evidence type="ECO:0008006" key="3">
    <source>
        <dbReference type="Google" id="ProtNLM"/>
    </source>
</evidence>
<sequence>MEKLQNTSWFLGANSGNGFASLYEGFCRADGDFLRVIKAGPGCGKSTFMRRIGEAAEANGLEVEYILCSGDPGSLDGVYLPSLGLGYADGTAPHIMDPECFGASGDYLNLGRYCDTLRLREHALELELLTLSYRRRYARAYSLLRAAANASPSVTGTYLKEADRAAAVKRAQAMAARELPRARKGTVRGQVSKRFLGGATCMGRVFLTGTLPQLCGRIYRLEDRLGLGSVFIGAMAEEALSRGLDVTLCPHWLDTTKHEALAIPELGLGFIADSGDGAALPETRRCLHLDSIPEAARSRDARKKYRAEAKLAQELSVHAMESLSEAKHLHDELEAVYLPYVNFSALDERLEQELKTLRLK</sequence>
<organism evidence="1 2">
    <name type="scientific">Candidatus Scatomorpha pullistercoris</name>
    <dbReference type="NCBI Taxonomy" id="2840929"/>
    <lineage>
        <taxon>Bacteria</taxon>
        <taxon>Bacillati</taxon>
        <taxon>Bacillota</taxon>
        <taxon>Clostridia</taxon>
        <taxon>Eubacteriales</taxon>
        <taxon>Candidatus Scatomorpha</taxon>
    </lineage>
</organism>
<proteinExistence type="predicted"/>
<comment type="caution">
    <text evidence="1">The sequence shown here is derived from an EMBL/GenBank/DDBJ whole genome shotgun (WGS) entry which is preliminary data.</text>
</comment>
<protein>
    <recommendedName>
        <fullName evidence="3">ATPase</fullName>
    </recommendedName>
</protein>
<reference evidence="1" key="2">
    <citation type="journal article" date="2021" name="PeerJ">
        <title>Extensive microbial diversity within the chicken gut microbiome revealed by metagenomics and culture.</title>
        <authorList>
            <person name="Gilroy R."/>
            <person name="Ravi A."/>
            <person name="Getino M."/>
            <person name="Pursley I."/>
            <person name="Horton D.L."/>
            <person name="Alikhan N.F."/>
            <person name="Baker D."/>
            <person name="Gharbi K."/>
            <person name="Hall N."/>
            <person name="Watson M."/>
            <person name="Adriaenssens E.M."/>
            <person name="Foster-Nyarko E."/>
            <person name="Jarju S."/>
            <person name="Secka A."/>
            <person name="Antonio M."/>
            <person name="Oren A."/>
            <person name="Chaudhuri R.R."/>
            <person name="La Ragione R."/>
            <person name="Hildebrand F."/>
            <person name="Pallen M.J."/>
        </authorList>
    </citation>
    <scope>NUCLEOTIDE SEQUENCE</scope>
    <source>
        <strain evidence="1">ChiHecec3B27-6122</strain>
    </source>
</reference>
<name>A0A9D1G3K0_9FIRM</name>
<evidence type="ECO:0000313" key="2">
    <source>
        <dbReference type="Proteomes" id="UP000886876"/>
    </source>
</evidence>
<gene>
    <name evidence="1" type="ORF">IAD42_01655</name>
</gene>
<accession>A0A9D1G3K0</accession>
<dbReference type="Proteomes" id="UP000886876">
    <property type="component" value="Unassembled WGS sequence"/>
</dbReference>
<dbReference type="EMBL" id="DVJS01000037">
    <property type="protein sequence ID" value="HIS96663.1"/>
    <property type="molecule type" value="Genomic_DNA"/>
</dbReference>
<reference evidence="1" key="1">
    <citation type="submission" date="2020-10" db="EMBL/GenBank/DDBJ databases">
        <authorList>
            <person name="Gilroy R."/>
        </authorList>
    </citation>
    <scope>NUCLEOTIDE SEQUENCE</scope>
    <source>
        <strain evidence="1">ChiHecec3B27-6122</strain>
    </source>
</reference>
<dbReference type="AlphaFoldDB" id="A0A9D1G3K0"/>
<evidence type="ECO:0000313" key="1">
    <source>
        <dbReference type="EMBL" id="HIS96663.1"/>
    </source>
</evidence>